<evidence type="ECO:0000313" key="3">
    <source>
        <dbReference type="Proteomes" id="UP001200470"/>
    </source>
</evidence>
<feature type="domain" description="Outer membrane protein beta-barrel" evidence="1">
    <location>
        <begin position="31"/>
        <end position="228"/>
    </location>
</feature>
<protein>
    <submittedName>
        <fullName evidence="2">PorT family protein</fullName>
    </submittedName>
</protein>
<dbReference type="InterPro" id="IPR025665">
    <property type="entry name" value="Beta-barrel_OMP_2"/>
</dbReference>
<name>A0ABS9CGE2_9BACT</name>
<proteinExistence type="predicted"/>
<accession>A0ABS9CGE2</accession>
<dbReference type="Pfam" id="PF13568">
    <property type="entry name" value="OMP_b-brl_2"/>
    <property type="match status" value="1"/>
</dbReference>
<dbReference type="RefSeq" id="WP_094465728.1">
    <property type="nucleotide sequence ID" value="NZ_JADYTN010000010.1"/>
</dbReference>
<evidence type="ECO:0000259" key="1">
    <source>
        <dbReference type="Pfam" id="PF13568"/>
    </source>
</evidence>
<organism evidence="2 3">
    <name type="scientific">Xylanibacter brevis</name>
    <dbReference type="NCBI Taxonomy" id="83231"/>
    <lineage>
        <taxon>Bacteria</taxon>
        <taxon>Pseudomonadati</taxon>
        <taxon>Bacteroidota</taxon>
        <taxon>Bacteroidia</taxon>
        <taxon>Bacteroidales</taxon>
        <taxon>Prevotellaceae</taxon>
        <taxon>Xylanibacter</taxon>
    </lineage>
</organism>
<evidence type="ECO:0000313" key="2">
    <source>
        <dbReference type="EMBL" id="MCF2563650.1"/>
    </source>
</evidence>
<reference evidence="2 3" key="1">
    <citation type="submission" date="2020-12" db="EMBL/GenBank/DDBJ databases">
        <title>Whole genome sequences of gut porcine anaerobes.</title>
        <authorList>
            <person name="Kubasova T."/>
            <person name="Jahodarova E."/>
            <person name="Rychlik I."/>
        </authorList>
    </citation>
    <scope>NUCLEOTIDE SEQUENCE [LARGE SCALE GENOMIC DNA]</scope>
    <source>
        <strain evidence="2 3">An925</strain>
    </source>
</reference>
<comment type="caution">
    <text evidence="2">The sequence shown here is derived from an EMBL/GenBank/DDBJ whole genome shotgun (WGS) entry which is preliminary data.</text>
</comment>
<dbReference type="EMBL" id="JADYTN010000010">
    <property type="protein sequence ID" value="MCF2563650.1"/>
    <property type="molecule type" value="Genomic_DNA"/>
</dbReference>
<gene>
    <name evidence="2" type="ORF">I6E12_05945</name>
</gene>
<dbReference type="Proteomes" id="UP001200470">
    <property type="component" value="Unassembled WGS sequence"/>
</dbReference>
<sequence>MKKLKLTISATQKCRYILILTGLVIATRLSAQVGDYRNEFAIGVNGGMMMSSVGFSPRVPQKQLAGLSGGITLRYTCEKYFKSICAVVAEVNYVQTGWKEDILDVNDNPCFYADDPDHPLYYERKMNYVQIPVMARLGWGRERNGLQGFFQLGPQVGFFLNEKTNTNLVKGYEPTEQRASYITAQDTMAVENKFDYGIAVGAGMEYSHPKLGHFLLEGRYYYGLGNIFGNTKSDYFGKSNFGQIVVKLTYLFDVFKTNNSKIK</sequence>
<keyword evidence="3" id="KW-1185">Reference proteome</keyword>